<proteinExistence type="inferred from homology"/>
<dbReference type="SUPFAM" id="SSF50685">
    <property type="entry name" value="Barwin-like endoglucanases"/>
    <property type="match status" value="1"/>
</dbReference>
<feature type="compositionally biased region" description="Polar residues" evidence="5">
    <location>
        <begin position="45"/>
        <end position="59"/>
    </location>
</feature>
<dbReference type="GO" id="GO:0005886">
    <property type="term" value="C:plasma membrane"/>
    <property type="evidence" value="ECO:0007669"/>
    <property type="project" value="UniProtKB-SubCell"/>
</dbReference>
<keyword evidence="1 3" id="KW-0456">Lyase</keyword>
<keyword evidence="2 3" id="KW-0961">Cell wall biogenesis/degradation</keyword>
<dbReference type="RefSeq" id="WP_094405861.1">
    <property type="nucleotide sequence ID" value="NZ_NMVO01000014.1"/>
</dbReference>
<dbReference type="Proteomes" id="UP000215896">
    <property type="component" value="Unassembled WGS sequence"/>
</dbReference>
<protein>
    <recommendedName>
        <fullName evidence="3">Probable endolytic peptidoglycan transglycosylase RlpA</fullName>
        <ecNumber evidence="3">4.2.2.-</ecNumber>
    </recommendedName>
</protein>
<evidence type="ECO:0000313" key="8">
    <source>
        <dbReference type="EMBL" id="OYO12767.1"/>
    </source>
</evidence>
<dbReference type="InterPro" id="IPR009009">
    <property type="entry name" value="RlpA-like_DPBB"/>
</dbReference>
<dbReference type="InterPro" id="IPR036908">
    <property type="entry name" value="RlpA-like_sf"/>
</dbReference>
<keyword evidence="9" id="KW-1185">Reference proteome</keyword>
<comment type="caution">
    <text evidence="8">The sequence shown here is derived from an EMBL/GenBank/DDBJ whole genome shotgun (WGS) entry which is preliminary data.</text>
</comment>
<dbReference type="NCBIfam" id="TIGR00413">
    <property type="entry name" value="rlpA"/>
    <property type="match status" value="1"/>
</dbReference>
<keyword evidence="3" id="KW-0449">Lipoprotein</keyword>
<evidence type="ECO:0000259" key="7">
    <source>
        <dbReference type="Pfam" id="PF03330"/>
    </source>
</evidence>
<dbReference type="InterPro" id="IPR012997">
    <property type="entry name" value="RplA"/>
</dbReference>
<comment type="subcellular location">
    <subcellularLocation>
        <location evidence="3">Cell membrane</location>
        <topology evidence="3">Lipid-anchor</topology>
    </subcellularLocation>
</comment>
<evidence type="ECO:0000256" key="1">
    <source>
        <dbReference type="ARBA" id="ARBA00023239"/>
    </source>
</evidence>
<evidence type="ECO:0000256" key="4">
    <source>
        <dbReference type="RuleBase" id="RU003495"/>
    </source>
</evidence>
<evidence type="ECO:0000256" key="3">
    <source>
        <dbReference type="HAMAP-Rule" id="MF_02071"/>
    </source>
</evidence>
<dbReference type="PROSITE" id="PS51257">
    <property type="entry name" value="PROKAR_LIPOPROTEIN"/>
    <property type="match status" value="1"/>
</dbReference>
<feature type="signal peptide" evidence="6">
    <location>
        <begin position="1"/>
        <end position="31"/>
    </location>
</feature>
<accession>A0A255GA15</accession>
<feature type="domain" description="RlpA-like protein double-psi beta-barrel" evidence="7">
    <location>
        <begin position="124"/>
        <end position="206"/>
    </location>
</feature>
<comment type="function">
    <text evidence="3">Lytic transglycosylase with a strong preference for naked glycan strands that lack stem peptides.</text>
</comment>
<dbReference type="HAMAP" id="MF_02071">
    <property type="entry name" value="RlpA"/>
    <property type="match status" value="1"/>
</dbReference>
<keyword evidence="3" id="KW-0472">Membrane</keyword>
<evidence type="ECO:0000256" key="6">
    <source>
        <dbReference type="SAM" id="SignalP"/>
    </source>
</evidence>
<dbReference type="Pfam" id="PF03330">
    <property type="entry name" value="DPBB_1"/>
    <property type="match status" value="1"/>
</dbReference>
<dbReference type="OrthoDB" id="9779128at2"/>
<dbReference type="EC" id="4.2.2.-" evidence="3"/>
<reference evidence="8 9" key="1">
    <citation type="submission" date="2017-07" db="EMBL/GenBank/DDBJ databases">
        <title>Draft whole genome sequences of clinical Proprionibacteriaceae strains.</title>
        <authorList>
            <person name="Bernier A.-M."/>
            <person name="Bernard K."/>
            <person name="Domingo M.-C."/>
        </authorList>
    </citation>
    <scope>NUCLEOTIDE SEQUENCE [LARGE SCALE GENOMIC DNA]</scope>
    <source>
        <strain evidence="8 9">NML 030167</strain>
    </source>
</reference>
<dbReference type="AlphaFoldDB" id="A0A255GA15"/>
<dbReference type="EMBL" id="NMVO01000014">
    <property type="protein sequence ID" value="OYO12767.1"/>
    <property type="molecule type" value="Genomic_DNA"/>
</dbReference>
<dbReference type="GO" id="GO:0000270">
    <property type="term" value="P:peptidoglycan metabolic process"/>
    <property type="evidence" value="ECO:0007669"/>
    <property type="project" value="UniProtKB-UniRule"/>
</dbReference>
<evidence type="ECO:0000313" key="9">
    <source>
        <dbReference type="Proteomes" id="UP000215896"/>
    </source>
</evidence>
<sequence>MSASTKIARRLLGAGALGGVLVASLSTAAFACERTGGSSSSSGSQQRTVASRSASSDDGSQQRSSHHHTKHSRSHAGSTGSGSSDSNASSNRTVSRVSSGASAGASSAGTTSTGTASTGGTTCTASMYDEGQLTATGEQFDPQGLTAASLTLPLNSTATVTNPQNGKSVTVRINDRGPYISGRCIDLSAGAFAAIGDPNDGLMQVNVTPAG</sequence>
<dbReference type="PANTHER" id="PTHR34183:SF8">
    <property type="entry name" value="ENDOLYTIC PEPTIDOGLYCAN TRANSGLYCOSYLASE RLPA-RELATED"/>
    <property type="match status" value="1"/>
</dbReference>
<keyword evidence="3" id="KW-0564">Palmitate</keyword>
<evidence type="ECO:0000256" key="2">
    <source>
        <dbReference type="ARBA" id="ARBA00023316"/>
    </source>
</evidence>
<evidence type="ECO:0000256" key="5">
    <source>
        <dbReference type="SAM" id="MobiDB-lite"/>
    </source>
</evidence>
<dbReference type="PANTHER" id="PTHR34183">
    <property type="entry name" value="ENDOLYTIC PEPTIDOGLYCAN TRANSGLYCOSYLASE RLPA"/>
    <property type="match status" value="1"/>
</dbReference>
<dbReference type="GO" id="GO:0071555">
    <property type="term" value="P:cell wall organization"/>
    <property type="evidence" value="ECO:0007669"/>
    <property type="project" value="UniProtKB-KW"/>
</dbReference>
<dbReference type="Gene3D" id="2.40.40.10">
    <property type="entry name" value="RlpA-like domain"/>
    <property type="match status" value="1"/>
</dbReference>
<dbReference type="GO" id="GO:0008932">
    <property type="term" value="F:lytic endotransglycosylase activity"/>
    <property type="evidence" value="ECO:0007669"/>
    <property type="project" value="UniProtKB-UniRule"/>
</dbReference>
<feature type="region of interest" description="Disordered" evidence="5">
    <location>
        <begin position="33"/>
        <end position="119"/>
    </location>
</feature>
<gene>
    <name evidence="3" type="primary">rlpA</name>
    <name evidence="8" type="ORF">CGZ94_12755</name>
</gene>
<organism evidence="8 9">
    <name type="scientific">Enemella evansiae</name>
    <dbReference type="NCBI Taxonomy" id="2016499"/>
    <lineage>
        <taxon>Bacteria</taxon>
        <taxon>Bacillati</taxon>
        <taxon>Actinomycetota</taxon>
        <taxon>Actinomycetes</taxon>
        <taxon>Propionibacteriales</taxon>
        <taxon>Propionibacteriaceae</taxon>
        <taxon>Enemella</taxon>
    </lineage>
</organism>
<keyword evidence="6" id="KW-0732">Signal</keyword>
<dbReference type="CDD" id="cd22268">
    <property type="entry name" value="DPBB_RlpA-like"/>
    <property type="match status" value="1"/>
</dbReference>
<feature type="chain" id="PRO_5013413026" description="Probable endolytic peptidoglycan transglycosylase RlpA" evidence="6">
    <location>
        <begin position="32"/>
        <end position="211"/>
    </location>
</feature>
<name>A0A255GA15_9ACTN</name>
<comment type="similarity">
    <text evidence="3 4">Belongs to the RlpA family.</text>
</comment>
<dbReference type="InterPro" id="IPR034718">
    <property type="entry name" value="RlpA"/>
</dbReference>
<feature type="compositionally biased region" description="Basic residues" evidence="5">
    <location>
        <begin position="64"/>
        <end position="74"/>
    </location>
</feature>
<feature type="compositionally biased region" description="Low complexity" evidence="5">
    <location>
        <begin position="75"/>
        <end position="119"/>
    </location>
</feature>
<keyword evidence="3" id="KW-1003">Cell membrane</keyword>